<protein>
    <submittedName>
        <fullName evidence="2">Uncharacterized protein</fullName>
    </submittedName>
</protein>
<dbReference type="Proteomes" id="UP001374535">
    <property type="component" value="Chromosome 11"/>
</dbReference>
<evidence type="ECO:0000313" key="2">
    <source>
        <dbReference type="EMBL" id="WVY90814.1"/>
    </source>
</evidence>
<name>A0AAQ3MGY8_VIGMU</name>
<dbReference type="AlphaFoldDB" id="A0AAQ3MGY8"/>
<keyword evidence="3" id="KW-1185">Reference proteome</keyword>
<accession>A0AAQ3MGY8</accession>
<proteinExistence type="predicted"/>
<evidence type="ECO:0000256" key="1">
    <source>
        <dbReference type="SAM" id="MobiDB-lite"/>
    </source>
</evidence>
<dbReference type="EMBL" id="CP144690">
    <property type="protein sequence ID" value="WVY90814.1"/>
    <property type="molecule type" value="Genomic_DNA"/>
</dbReference>
<evidence type="ECO:0000313" key="3">
    <source>
        <dbReference type="Proteomes" id="UP001374535"/>
    </source>
</evidence>
<feature type="region of interest" description="Disordered" evidence="1">
    <location>
        <begin position="1"/>
        <end position="49"/>
    </location>
</feature>
<organism evidence="2 3">
    <name type="scientific">Vigna mungo</name>
    <name type="common">Black gram</name>
    <name type="synonym">Phaseolus mungo</name>
    <dbReference type="NCBI Taxonomy" id="3915"/>
    <lineage>
        <taxon>Eukaryota</taxon>
        <taxon>Viridiplantae</taxon>
        <taxon>Streptophyta</taxon>
        <taxon>Embryophyta</taxon>
        <taxon>Tracheophyta</taxon>
        <taxon>Spermatophyta</taxon>
        <taxon>Magnoliopsida</taxon>
        <taxon>eudicotyledons</taxon>
        <taxon>Gunneridae</taxon>
        <taxon>Pentapetalae</taxon>
        <taxon>rosids</taxon>
        <taxon>fabids</taxon>
        <taxon>Fabales</taxon>
        <taxon>Fabaceae</taxon>
        <taxon>Papilionoideae</taxon>
        <taxon>50 kb inversion clade</taxon>
        <taxon>NPAAA clade</taxon>
        <taxon>indigoferoid/millettioid clade</taxon>
        <taxon>Phaseoleae</taxon>
        <taxon>Vigna</taxon>
    </lineage>
</organism>
<reference evidence="2 3" key="1">
    <citation type="journal article" date="2023" name="Life. Sci Alliance">
        <title>Evolutionary insights into 3D genome organization and epigenetic landscape of Vigna mungo.</title>
        <authorList>
            <person name="Junaid A."/>
            <person name="Singh B."/>
            <person name="Bhatia S."/>
        </authorList>
    </citation>
    <scope>NUCLEOTIDE SEQUENCE [LARGE SCALE GENOMIC DNA]</scope>
    <source>
        <strain evidence="2">Urdbean</strain>
    </source>
</reference>
<sequence>MAATTRPFASSTTSPNPPAFVPTTSSASTPSPPSIPKPSSTLKTNPNTSWPSSDYEFCLANEDIAKLKSQLPSHNQRLNQLGSPSLFHDTLHFLVSSITHSVLRFSL</sequence>
<gene>
    <name evidence="2" type="ORF">V8G54_036328</name>
</gene>